<dbReference type="Proteomes" id="UP000824120">
    <property type="component" value="Chromosome 2"/>
</dbReference>
<name>A0A9J6ASJ5_SOLCO</name>
<sequence length="232" mass="25364">MKIVQTSVTEAPTAPEVYGLHALVAAPEIEALNAPKIEAINATEVECSMPEAPAPQVEEETMVFCVRYLIIFVKHVDICKIDKMVIEAESIWIYMHIIKELLLIAFRSSMAQSTMHGLLLRLIQALPDITMDDVFRTAFGKEQAGRLRCCGRLVKQSISAKQSLIECSRYSRYIGSNLTLPVDATSSRAVEDIPGCVGSNLASPVNASSAQAVRGTNRPHSSGSDHNPILQK</sequence>
<evidence type="ECO:0000313" key="2">
    <source>
        <dbReference type="EMBL" id="KAG5627267.1"/>
    </source>
</evidence>
<organism evidence="2 3">
    <name type="scientific">Solanum commersonii</name>
    <name type="common">Commerson's wild potato</name>
    <name type="synonym">Commerson's nightshade</name>
    <dbReference type="NCBI Taxonomy" id="4109"/>
    <lineage>
        <taxon>Eukaryota</taxon>
        <taxon>Viridiplantae</taxon>
        <taxon>Streptophyta</taxon>
        <taxon>Embryophyta</taxon>
        <taxon>Tracheophyta</taxon>
        <taxon>Spermatophyta</taxon>
        <taxon>Magnoliopsida</taxon>
        <taxon>eudicotyledons</taxon>
        <taxon>Gunneridae</taxon>
        <taxon>Pentapetalae</taxon>
        <taxon>asterids</taxon>
        <taxon>lamiids</taxon>
        <taxon>Solanales</taxon>
        <taxon>Solanaceae</taxon>
        <taxon>Solanoideae</taxon>
        <taxon>Solaneae</taxon>
        <taxon>Solanum</taxon>
    </lineage>
</organism>
<gene>
    <name evidence="2" type="ORF">H5410_012485</name>
</gene>
<feature type="region of interest" description="Disordered" evidence="1">
    <location>
        <begin position="208"/>
        <end position="232"/>
    </location>
</feature>
<dbReference type="AlphaFoldDB" id="A0A9J6ASJ5"/>
<dbReference type="EMBL" id="JACXVP010000002">
    <property type="protein sequence ID" value="KAG5627267.1"/>
    <property type="molecule type" value="Genomic_DNA"/>
</dbReference>
<accession>A0A9J6ASJ5</accession>
<protein>
    <submittedName>
        <fullName evidence="2">Uncharacterized protein</fullName>
    </submittedName>
</protein>
<feature type="non-terminal residue" evidence="2">
    <location>
        <position position="1"/>
    </location>
</feature>
<reference evidence="2 3" key="1">
    <citation type="submission" date="2020-09" db="EMBL/GenBank/DDBJ databases">
        <title>De no assembly of potato wild relative species, Solanum commersonii.</title>
        <authorList>
            <person name="Cho K."/>
        </authorList>
    </citation>
    <scope>NUCLEOTIDE SEQUENCE [LARGE SCALE GENOMIC DNA]</scope>
    <source>
        <strain evidence="2">LZ3.2</strain>
        <tissue evidence="2">Leaf</tissue>
    </source>
</reference>
<keyword evidence="3" id="KW-1185">Reference proteome</keyword>
<proteinExistence type="predicted"/>
<evidence type="ECO:0000256" key="1">
    <source>
        <dbReference type="SAM" id="MobiDB-lite"/>
    </source>
</evidence>
<comment type="caution">
    <text evidence="2">The sequence shown here is derived from an EMBL/GenBank/DDBJ whole genome shotgun (WGS) entry which is preliminary data.</text>
</comment>
<evidence type="ECO:0000313" key="3">
    <source>
        <dbReference type="Proteomes" id="UP000824120"/>
    </source>
</evidence>